<dbReference type="CDD" id="cd00018">
    <property type="entry name" value="AP2"/>
    <property type="match status" value="1"/>
</dbReference>
<sequence>MEISLDDFELFKEMEETQNVKEELLKRTTGDRTWNFSVSFKLQRGFTREVLRSVEFLMFRVEKSEIPGTASRYPFSVVAVSIIRNSRGRREDVQTKLMAPTILFHAQTQSPETNPPPRERSSCYIGVRRRPWGKFAAEIRDSTQRGKRVWLGTFKSAEEAALVYDQAAFSTRGETAVLNFPVERVRESLEGVELNGSQEKISLSPVLAIKKKNIVRARRLRGQSAETGAKERGEEEDMVEGVLVLEDLGTEYLEELLRLSVPEDSSL</sequence>
<dbReference type="GO" id="GO:0003700">
    <property type="term" value="F:DNA-binding transcription factor activity"/>
    <property type="evidence" value="ECO:0007669"/>
    <property type="project" value="InterPro"/>
</dbReference>
<gene>
    <name evidence="7" type="ORF">IEQ34_014718</name>
</gene>
<dbReference type="Pfam" id="PF00847">
    <property type="entry name" value="AP2"/>
    <property type="match status" value="1"/>
</dbReference>
<dbReference type="PROSITE" id="PS51032">
    <property type="entry name" value="AP2_ERF"/>
    <property type="match status" value="1"/>
</dbReference>
<keyword evidence="5" id="KW-0539">Nucleus</keyword>
<dbReference type="EMBL" id="JAGFBR010000013">
    <property type="protein sequence ID" value="KAH0456811.1"/>
    <property type="molecule type" value="Genomic_DNA"/>
</dbReference>
<evidence type="ECO:0000256" key="2">
    <source>
        <dbReference type="ARBA" id="ARBA00023015"/>
    </source>
</evidence>
<dbReference type="InterPro" id="IPR036955">
    <property type="entry name" value="AP2/ERF_dom_sf"/>
</dbReference>
<dbReference type="SMART" id="SM00380">
    <property type="entry name" value="AP2"/>
    <property type="match status" value="1"/>
</dbReference>
<name>A0AAV7GJV6_DENCH</name>
<proteinExistence type="predicted"/>
<dbReference type="SUPFAM" id="SSF54171">
    <property type="entry name" value="DNA-binding domain"/>
    <property type="match status" value="1"/>
</dbReference>
<protein>
    <recommendedName>
        <fullName evidence="6">AP2/ERF domain-containing protein</fullName>
    </recommendedName>
</protein>
<comment type="caution">
    <text evidence="7">The sequence shown here is derived from an EMBL/GenBank/DDBJ whole genome shotgun (WGS) entry which is preliminary data.</text>
</comment>
<keyword evidence="3" id="KW-0238">DNA-binding</keyword>
<evidence type="ECO:0000256" key="1">
    <source>
        <dbReference type="ARBA" id="ARBA00004123"/>
    </source>
</evidence>
<dbReference type="PRINTS" id="PR00367">
    <property type="entry name" value="ETHRSPELEMNT"/>
</dbReference>
<feature type="domain" description="AP2/ERF" evidence="6">
    <location>
        <begin position="123"/>
        <end position="181"/>
    </location>
</feature>
<reference evidence="7 8" key="1">
    <citation type="journal article" date="2021" name="Hortic Res">
        <title>Chromosome-scale assembly of the Dendrobium chrysotoxum genome enhances the understanding of orchid evolution.</title>
        <authorList>
            <person name="Zhang Y."/>
            <person name="Zhang G.Q."/>
            <person name="Zhang D."/>
            <person name="Liu X.D."/>
            <person name="Xu X.Y."/>
            <person name="Sun W.H."/>
            <person name="Yu X."/>
            <person name="Zhu X."/>
            <person name="Wang Z.W."/>
            <person name="Zhao X."/>
            <person name="Zhong W.Y."/>
            <person name="Chen H."/>
            <person name="Yin W.L."/>
            <person name="Huang T."/>
            <person name="Niu S.C."/>
            <person name="Liu Z.J."/>
        </authorList>
    </citation>
    <scope>NUCLEOTIDE SEQUENCE [LARGE SCALE GENOMIC DNA]</scope>
    <source>
        <strain evidence="7">Lindl</strain>
    </source>
</reference>
<evidence type="ECO:0000256" key="4">
    <source>
        <dbReference type="ARBA" id="ARBA00023163"/>
    </source>
</evidence>
<dbReference type="FunFam" id="3.30.730.10:FF:000001">
    <property type="entry name" value="Ethylene-responsive transcription factor 2"/>
    <property type="match status" value="1"/>
</dbReference>
<dbReference type="InterPro" id="IPR016177">
    <property type="entry name" value="DNA-bd_dom_sf"/>
</dbReference>
<comment type="subcellular location">
    <subcellularLocation>
        <location evidence="1">Nucleus</location>
    </subcellularLocation>
</comment>
<evidence type="ECO:0000313" key="8">
    <source>
        <dbReference type="Proteomes" id="UP000775213"/>
    </source>
</evidence>
<evidence type="ECO:0000313" key="7">
    <source>
        <dbReference type="EMBL" id="KAH0456811.1"/>
    </source>
</evidence>
<dbReference type="InterPro" id="IPR044808">
    <property type="entry name" value="ERF_plant"/>
</dbReference>
<accession>A0AAV7GJV6</accession>
<dbReference type="GO" id="GO:0009873">
    <property type="term" value="P:ethylene-activated signaling pathway"/>
    <property type="evidence" value="ECO:0007669"/>
    <property type="project" value="InterPro"/>
</dbReference>
<keyword evidence="2" id="KW-0805">Transcription regulation</keyword>
<keyword evidence="8" id="KW-1185">Reference proteome</keyword>
<dbReference type="AlphaFoldDB" id="A0AAV7GJV6"/>
<dbReference type="Proteomes" id="UP000775213">
    <property type="component" value="Unassembled WGS sequence"/>
</dbReference>
<dbReference type="PANTHER" id="PTHR31190">
    <property type="entry name" value="DNA-BINDING DOMAIN"/>
    <property type="match status" value="1"/>
</dbReference>
<keyword evidence="4" id="KW-0804">Transcription</keyword>
<evidence type="ECO:0000256" key="5">
    <source>
        <dbReference type="ARBA" id="ARBA00023242"/>
    </source>
</evidence>
<evidence type="ECO:0000256" key="3">
    <source>
        <dbReference type="ARBA" id="ARBA00023125"/>
    </source>
</evidence>
<dbReference type="GO" id="GO:0005634">
    <property type="term" value="C:nucleus"/>
    <property type="evidence" value="ECO:0007669"/>
    <property type="project" value="UniProtKB-SubCell"/>
</dbReference>
<evidence type="ECO:0000259" key="6">
    <source>
        <dbReference type="PROSITE" id="PS51032"/>
    </source>
</evidence>
<dbReference type="PANTHER" id="PTHR31190:SF469">
    <property type="entry name" value="ETHYLENE-RESPONSIVE TRANSCRIPTION FACTOR 1B-LIKE"/>
    <property type="match status" value="1"/>
</dbReference>
<dbReference type="Gene3D" id="3.30.730.10">
    <property type="entry name" value="AP2/ERF domain"/>
    <property type="match status" value="1"/>
</dbReference>
<dbReference type="GO" id="GO:0003677">
    <property type="term" value="F:DNA binding"/>
    <property type="evidence" value="ECO:0007669"/>
    <property type="project" value="UniProtKB-KW"/>
</dbReference>
<organism evidence="7 8">
    <name type="scientific">Dendrobium chrysotoxum</name>
    <name type="common">Orchid</name>
    <dbReference type="NCBI Taxonomy" id="161865"/>
    <lineage>
        <taxon>Eukaryota</taxon>
        <taxon>Viridiplantae</taxon>
        <taxon>Streptophyta</taxon>
        <taxon>Embryophyta</taxon>
        <taxon>Tracheophyta</taxon>
        <taxon>Spermatophyta</taxon>
        <taxon>Magnoliopsida</taxon>
        <taxon>Liliopsida</taxon>
        <taxon>Asparagales</taxon>
        <taxon>Orchidaceae</taxon>
        <taxon>Epidendroideae</taxon>
        <taxon>Malaxideae</taxon>
        <taxon>Dendrobiinae</taxon>
        <taxon>Dendrobium</taxon>
    </lineage>
</organism>
<dbReference type="InterPro" id="IPR001471">
    <property type="entry name" value="AP2/ERF_dom"/>
</dbReference>